<sequence length="222" mass="23321">MMGVFRVQAEPYDDERGSCCGFRHVQKNKLRRYFVAFVLVGLVFGAVVCFVYDGAREPRYSAAIASVSGLDPARDLGRAALDPEFNLTLRIASRSHTRGACVDAGAALLVSYRGVPLAGAPVPRLCARRMGAAGAAAPVAAWGAAVRVPGFALDALAGDMRRGAAAFDVTLVVPSVQRQDESRQGKLVRCLARRVGDAGALLDPCVVIDVDTAPVAVPQPAA</sequence>
<dbReference type="PANTHER" id="PTHR33994:SF25">
    <property type="entry name" value="OS02G0619200 PROTEIN"/>
    <property type="match status" value="1"/>
</dbReference>
<feature type="transmembrane region" description="Helical" evidence="1">
    <location>
        <begin position="33"/>
        <end position="52"/>
    </location>
</feature>
<dbReference type="PANTHER" id="PTHR33994">
    <property type="entry name" value="OS04G0515000 PROTEIN"/>
    <property type="match status" value="1"/>
</dbReference>
<keyword evidence="3" id="KW-1185">Reference proteome</keyword>
<dbReference type="EMBL" id="CM029037">
    <property type="protein sequence ID" value="KAG2659883.1"/>
    <property type="molecule type" value="Genomic_DNA"/>
</dbReference>
<dbReference type="Proteomes" id="UP000823388">
    <property type="component" value="Chromosome 1K"/>
</dbReference>
<evidence type="ECO:0000313" key="3">
    <source>
        <dbReference type="Proteomes" id="UP000823388"/>
    </source>
</evidence>
<keyword evidence="1" id="KW-0472">Membrane</keyword>
<keyword evidence="1" id="KW-1133">Transmembrane helix</keyword>
<evidence type="ECO:0000313" key="2">
    <source>
        <dbReference type="EMBL" id="KAG2659883.1"/>
    </source>
</evidence>
<accession>A0A8T0XRW6</accession>
<organism evidence="2 3">
    <name type="scientific">Panicum virgatum</name>
    <name type="common">Blackwell switchgrass</name>
    <dbReference type="NCBI Taxonomy" id="38727"/>
    <lineage>
        <taxon>Eukaryota</taxon>
        <taxon>Viridiplantae</taxon>
        <taxon>Streptophyta</taxon>
        <taxon>Embryophyta</taxon>
        <taxon>Tracheophyta</taxon>
        <taxon>Spermatophyta</taxon>
        <taxon>Magnoliopsida</taxon>
        <taxon>Liliopsida</taxon>
        <taxon>Poales</taxon>
        <taxon>Poaceae</taxon>
        <taxon>PACMAD clade</taxon>
        <taxon>Panicoideae</taxon>
        <taxon>Panicodae</taxon>
        <taxon>Paniceae</taxon>
        <taxon>Panicinae</taxon>
        <taxon>Panicum</taxon>
        <taxon>Panicum sect. Hiantes</taxon>
    </lineage>
</organism>
<gene>
    <name evidence="2" type="ORF">PVAP13_1KG398300</name>
</gene>
<comment type="caution">
    <text evidence="2">The sequence shown here is derived from an EMBL/GenBank/DDBJ whole genome shotgun (WGS) entry which is preliminary data.</text>
</comment>
<protein>
    <recommendedName>
        <fullName evidence="4">Late embryogenesis abundant protein LEA-2 subgroup domain-containing protein</fullName>
    </recommendedName>
</protein>
<evidence type="ECO:0008006" key="4">
    <source>
        <dbReference type="Google" id="ProtNLM"/>
    </source>
</evidence>
<dbReference type="AlphaFoldDB" id="A0A8T0XRW6"/>
<keyword evidence="1" id="KW-0812">Transmembrane</keyword>
<evidence type="ECO:0000256" key="1">
    <source>
        <dbReference type="SAM" id="Phobius"/>
    </source>
</evidence>
<proteinExistence type="predicted"/>
<name>A0A8T0XRW6_PANVG</name>
<reference evidence="2" key="1">
    <citation type="submission" date="2020-05" db="EMBL/GenBank/DDBJ databases">
        <title>WGS assembly of Panicum virgatum.</title>
        <authorList>
            <person name="Lovell J.T."/>
            <person name="Jenkins J."/>
            <person name="Shu S."/>
            <person name="Juenger T.E."/>
            <person name="Schmutz J."/>
        </authorList>
    </citation>
    <scope>NUCLEOTIDE SEQUENCE</scope>
    <source>
        <strain evidence="2">AP13</strain>
    </source>
</reference>